<feature type="domain" description="Uracil-DNA glycosylase-like" evidence="7">
    <location>
        <begin position="79"/>
        <end position="241"/>
    </location>
</feature>
<evidence type="ECO:0000259" key="7">
    <source>
        <dbReference type="SMART" id="SM00986"/>
    </source>
</evidence>
<organism evidence="8 9">
    <name type="scientific">miniopterid betaherpesvirus 1</name>
    <dbReference type="NCBI Taxonomy" id="3070189"/>
    <lineage>
        <taxon>Viruses</taxon>
        <taxon>Duplodnaviria</taxon>
        <taxon>Heunggongvirae</taxon>
        <taxon>Peploviricota</taxon>
        <taxon>Herviviricetes</taxon>
        <taxon>Herpesvirales</taxon>
        <taxon>Orthoherpesviridae</taxon>
        <taxon>Betaherpesvirinae</taxon>
        <taxon>Quwivirus</taxon>
        <taxon>Quwivirus miniopteridbeta1</taxon>
    </lineage>
</organism>
<dbReference type="SMART" id="SM00987">
    <property type="entry name" value="UreE_C"/>
    <property type="match status" value="1"/>
</dbReference>
<protein>
    <submittedName>
        <fullName evidence="8">B114</fullName>
    </submittedName>
</protein>
<keyword evidence="4" id="KW-0378">Hydrolase</keyword>
<dbReference type="InterPro" id="IPR036895">
    <property type="entry name" value="Uracil-DNA_glycosylase-like_sf"/>
</dbReference>
<evidence type="ECO:0000313" key="8">
    <source>
        <dbReference type="EMBL" id="AFK83948.1"/>
    </source>
</evidence>
<evidence type="ECO:0000256" key="1">
    <source>
        <dbReference type="ARBA" id="ARBA00008184"/>
    </source>
</evidence>
<dbReference type="NCBIfam" id="TIGR00628">
    <property type="entry name" value="ung"/>
    <property type="match status" value="1"/>
</dbReference>
<dbReference type="CDD" id="cd10027">
    <property type="entry name" value="UDG-F1-like"/>
    <property type="match status" value="1"/>
</dbReference>
<dbReference type="EMBL" id="JQ805139">
    <property type="protein sequence ID" value="AFK83948.1"/>
    <property type="molecule type" value="Genomic_DNA"/>
</dbReference>
<dbReference type="Pfam" id="PF03167">
    <property type="entry name" value="UDG"/>
    <property type="match status" value="1"/>
</dbReference>
<keyword evidence="3" id="KW-0227">DNA damage</keyword>
<dbReference type="PANTHER" id="PTHR11264:SF0">
    <property type="entry name" value="URACIL-DNA GLYCOSYLASE"/>
    <property type="match status" value="1"/>
</dbReference>
<dbReference type="Proteomes" id="UP000103899">
    <property type="component" value="Segment"/>
</dbReference>
<evidence type="ECO:0000256" key="5">
    <source>
        <dbReference type="ARBA" id="ARBA00023204"/>
    </source>
</evidence>
<dbReference type="SUPFAM" id="SSF52141">
    <property type="entry name" value="Uracil-DNA glycosylase-like"/>
    <property type="match status" value="1"/>
</dbReference>
<dbReference type="GO" id="GO:0097510">
    <property type="term" value="P:base-excision repair, AP site formation via deaminated base removal"/>
    <property type="evidence" value="ECO:0007669"/>
    <property type="project" value="TreeGrafter"/>
</dbReference>
<dbReference type="PANTHER" id="PTHR11264">
    <property type="entry name" value="URACIL-DNA GLYCOSYLASE"/>
    <property type="match status" value="1"/>
</dbReference>
<sequence>MALRTWMLENIMDDSRKIASSTNPADQAKLLGIDIEWLRFLQLDDVEFGKIKGVHDAVTRDRYRYVVYPAPENVHRWSRLCRPGDVKAVIVGQDPYHDGSACGLAFGTVPGGKIPPSLGNIYKELTRSIVGFIAPSSGCLDAWCKEGVLLINSVFTVIKGKPGSHETLGWQLLCDKVIASVSKNNENVVFMLWGKHAQEKEYLIDGGKHLILKSSHPSPRVTSTRSPFVGNGHFATANEYLSRRGDIMINWCAICERQPDM</sequence>
<dbReference type="PROSITE" id="PS00130">
    <property type="entry name" value="U_DNA_GLYCOSYLASE"/>
    <property type="match status" value="1"/>
</dbReference>
<evidence type="ECO:0000256" key="2">
    <source>
        <dbReference type="ARBA" id="ARBA00022562"/>
    </source>
</evidence>
<keyword evidence="2" id="KW-1048">Host nucleus</keyword>
<dbReference type="RefSeq" id="YP_010797136.1">
    <property type="nucleotide sequence ID" value="NC_076129.1"/>
</dbReference>
<comment type="similarity">
    <text evidence="1">Belongs to the uracil-DNA glycosylase (UDG) superfamily. UNG family.</text>
</comment>
<dbReference type="InterPro" id="IPR002043">
    <property type="entry name" value="UDG_fam1"/>
</dbReference>
<dbReference type="HAMAP" id="MF_00148">
    <property type="entry name" value="UDG"/>
    <property type="match status" value="1"/>
</dbReference>
<evidence type="ECO:0000313" key="9">
    <source>
        <dbReference type="Proteomes" id="UP000103899"/>
    </source>
</evidence>
<accession>I3VQA4</accession>
<evidence type="ECO:0000256" key="4">
    <source>
        <dbReference type="ARBA" id="ARBA00022801"/>
    </source>
</evidence>
<dbReference type="InterPro" id="IPR018085">
    <property type="entry name" value="Ura-DNA_Glyclase_AS"/>
</dbReference>
<dbReference type="SMART" id="SM00986">
    <property type="entry name" value="UDG"/>
    <property type="match status" value="1"/>
</dbReference>
<proteinExistence type="inferred from homology"/>
<dbReference type="NCBIfam" id="NF003592">
    <property type="entry name" value="PRK05254.1-5"/>
    <property type="match status" value="1"/>
</dbReference>
<name>I3VQA4_9BETA</name>
<evidence type="ECO:0000256" key="3">
    <source>
        <dbReference type="ARBA" id="ARBA00022763"/>
    </source>
</evidence>
<dbReference type="Gene3D" id="3.40.470.10">
    <property type="entry name" value="Uracil-DNA glycosylase-like domain"/>
    <property type="match status" value="1"/>
</dbReference>
<dbReference type="KEGG" id="vg:80534839"/>
<reference evidence="8 9" key="1">
    <citation type="journal article" date="2012" name="J. Virol.">
        <title>A Novel Bat Herpesvirus Encodes Homologues of Major Histocompatibility Complex Classes I and II, C-Type Lectin, and a Unique Family of Immune-Related Genes.</title>
        <authorList>
            <person name="Zhang H."/>
            <person name="Todd S."/>
            <person name="Tachedjian M."/>
            <person name="Barr J.A."/>
            <person name="Luo M."/>
            <person name="Yu M."/>
            <person name="Marsh G.A."/>
            <person name="Crameri G."/>
            <person name="Wang L.F."/>
        </authorList>
    </citation>
    <scope>NUCLEOTIDE SEQUENCE [LARGE SCALE GENOMIC DNA]</scope>
    <source>
        <strain evidence="8">B7D8</strain>
    </source>
</reference>
<dbReference type="InterPro" id="IPR005122">
    <property type="entry name" value="Uracil-DNA_glycosylase-like"/>
</dbReference>
<keyword evidence="9" id="KW-1185">Reference proteome</keyword>
<evidence type="ECO:0000256" key="6">
    <source>
        <dbReference type="PROSITE-ProRule" id="PRU10072"/>
    </source>
</evidence>
<dbReference type="GeneID" id="80534839"/>
<dbReference type="GO" id="GO:0004844">
    <property type="term" value="F:uracil DNA N-glycosylase activity"/>
    <property type="evidence" value="ECO:0007669"/>
    <property type="project" value="InterPro"/>
</dbReference>
<keyword evidence="5" id="KW-0234">DNA repair</keyword>
<feature type="active site" description="Proton acceptor" evidence="6">
    <location>
        <position position="94"/>
    </location>
</feature>